<reference evidence="2 3" key="1">
    <citation type="submission" date="2020-05" db="EMBL/GenBank/DDBJ databases">
        <title>Azospirillum oleiclasticum sp. nov, a nitrogen-fixing and heavy crude oil-emulsifying bacterium isolated from the crude oil of Yumen Oilfield.</title>
        <authorList>
            <person name="Wu D."/>
            <person name="Cai M."/>
            <person name="Zhang X."/>
        </authorList>
    </citation>
    <scope>NUCLEOTIDE SEQUENCE [LARGE SCALE GENOMIC DNA]</scope>
    <source>
        <strain evidence="2 3">ROY-1-1-2</strain>
    </source>
</reference>
<dbReference type="Proteomes" id="UP000584642">
    <property type="component" value="Unassembled WGS sequence"/>
</dbReference>
<name>A0ABX2T7Y9_9PROT</name>
<keyword evidence="3" id="KW-1185">Reference proteome</keyword>
<dbReference type="RefSeq" id="WP_180282223.1">
    <property type="nucleotide sequence ID" value="NZ_JABFDB010000008.1"/>
</dbReference>
<feature type="region of interest" description="Disordered" evidence="1">
    <location>
        <begin position="1"/>
        <end position="30"/>
    </location>
</feature>
<evidence type="ECO:0000313" key="3">
    <source>
        <dbReference type="Proteomes" id="UP000584642"/>
    </source>
</evidence>
<accession>A0ABX2T7Y9</accession>
<organism evidence="2 3">
    <name type="scientific">Azospirillum oleiclasticum</name>
    <dbReference type="NCBI Taxonomy" id="2735135"/>
    <lineage>
        <taxon>Bacteria</taxon>
        <taxon>Pseudomonadati</taxon>
        <taxon>Pseudomonadota</taxon>
        <taxon>Alphaproteobacteria</taxon>
        <taxon>Rhodospirillales</taxon>
        <taxon>Azospirillaceae</taxon>
        <taxon>Azospirillum</taxon>
    </lineage>
</organism>
<protein>
    <submittedName>
        <fullName evidence="2">Uncharacterized protein</fullName>
    </submittedName>
</protein>
<evidence type="ECO:0000313" key="2">
    <source>
        <dbReference type="EMBL" id="NYZ20444.1"/>
    </source>
</evidence>
<dbReference type="EMBL" id="JABFDB010000008">
    <property type="protein sequence ID" value="NYZ20444.1"/>
    <property type="molecule type" value="Genomic_DNA"/>
</dbReference>
<gene>
    <name evidence="2" type="ORF">HND93_12035</name>
</gene>
<sequence>MTDDEDTLPLAERLDRDGWPSEMLGPVPRPGGPVCARVLAGLGRWRREVDQRADIQAARAWEEGRGEEVAAALARVEREIAAWERLPSPSAADRLIALRARRVYLLSLRDRQPPRP</sequence>
<comment type="caution">
    <text evidence="2">The sequence shown here is derived from an EMBL/GenBank/DDBJ whole genome shotgun (WGS) entry which is preliminary data.</text>
</comment>
<proteinExistence type="predicted"/>
<evidence type="ECO:0000256" key="1">
    <source>
        <dbReference type="SAM" id="MobiDB-lite"/>
    </source>
</evidence>